<name>A0ABU9XWR3_9SPHN</name>
<keyword evidence="3" id="KW-1185">Reference proteome</keyword>
<dbReference type="RefSeq" id="WP_345866216.1">
    <property type="nucleotide sequence ID" value="NZ_JBDIMF010000008.1"/>
</dbReference>
<dbReference type="InterPro" id="IPR006448">
    <property type="entry name" value="Phage_term_ssu_P27"/>
</dbReference>
<dbReference type="Pfam" id="PF05119">
    <property type="entry name" value="Terminase_4"/>
    <property type="match status" value="1"/>
</dbReference>
<organism evidence="2 3">
    <name type="scientific">Sphingomonas qilianensis</name>
    <dbReference type="NCBI Taxonomy" id="1736690"/>
    <lineage>
        <taxon>Bacteria</taxon>
        <taxon>Pseudomonadati</taxon>
        <taxon>Pseudomonadota</taxon>
        <taxon>Alphaproteobacteria</taxon>
        <taxon>Sphingomonadales</taxon>
        <taxon>Sphingomonadaceae</taxon>
        <taxon>Sphingomonas</taxon>
    </lineage>
</organism>
<proteinExistence type="predicted"/>
<evidence type="ECO:0000256" key="1">
    <source>
        <dbReference type="SAM" id="MobiDB-lite"/>
    </source>
</evidence>
<feature type="region of interest" description="Disordered" evidence="1">
    <location>
        <begin position="1"/>
        <end position="41"/>
    </location>
</feature>
<dbReference type="NCBIfam" id="TIGR01558">
    <property type="entry name" value="sm_term_P27"/>
    <property type="match status" value="1"/>
</dbReference>
<evidence type="ECO:0000313" key="3">
    <source>
        <dbReference type="Proteomes" id="UP001404104"/>
    </source>
</evidence>
<accession>A0ABU9XWR3</accession>
<protein>
    <submittedName>
        <fullName evidence="2">Phage terminase small subunit P27 family</fullName>
    </submittedName>
</protein>
<sequence length="177" mass="19266">MGRINSYLHPSTVQGRKPKPSALKAVTGNAGKRRINKAEPQPGGDLFAAPDWLSDSQREGWAYAITHAPYGLLKQLDRSVLAIWVVAEDLHREAAMKIAQYGLLTKSPNAGLPLQSPYLAILNKQAQIMLKAGAELGFSPSSRSRVQVGSSIDGAARRGGGSESVRHPNSHWDFDRW</sequence>
<reference evidence="2 3" key="1">
    <citation type="submission" date="2024-05" db="EMBL/GenBank/DDBJ databases">
        <authorList>
            <person name="Liu Q."/>
            <person name="Xin Y.-H."/>
        </authorList>
    </citation>
    <scope>NUCLEOTIDE SEQUENCE [LARGE SCALE GENOMIC DNA]</scope>
    <source>
        <strain evidence="2 3">CGMCC 1.15349</strain>
    </source>
</reference>
<dbReference type="EMBL" id="JBDIMF010000008">
    <property type="protein sequence ID" value="MEN2787971.1"/>
    <property type="molecule type" value="Genomic_DNA"/>
</dbReference>
<evidence type="ECO:0000313" key="2">
    <source>
        <dbReference type="EMBL" id="MEN2787971.1"/>
    </source>
</evidence>
<feature type="region of interest" description="Disordered" evidence="1">
    <location>
        <begin position="140"/>
        <end position="177"/>
    </location>
</feature>
<feature type="compositionally biased region" description="Polar residues" evidence="1">
    <location>
        <begin position="140"/>
        <end position="150"/>
    </location>
</feature>
<comment type="caution">
    <text evidence="2">The sequence shown here is derived from an EMBL/GenBank/DDBJ whole genome shotgun (WGS) entry which is preliminary data.</text>
</comment>
<dbReference type="Proteomes" id="UP001404104">
    <property type="component" value="Unassembled WGS sequence"/>
</dbReference>
<gene>
    <name evidence="2" type="ORF">ABC969_16275</name>
</gene>
<feature type="compositionally biased region" description="Basic and acidic residues" evidence="1">
    <location>
        <begin position="164"/>
        <end position="177"/>
    </location>
</feature>